<dbReference type="KEGG" id="ghi:107963294"/>
<dbReference type="PANTHER" id="PTHR48475">
    <property type="entry name" value="RIBONUCLEASE H"/>
    <property type="match status" value="1"/>
</dbReference>
<name>A0A1U8PW38_GOSHI</name>
<organism evidence="1 2">
    <name type="scientific">Gossypium hirsutum</name>
    <name type="common">Upland cotton</name>
    <name type="synonym">Gossypium mexicanum</name>
    <dbReference type="NCBI Taxonomy" id="3635"/>
    <lineage>
        <taxon>Eukaryota</taxon>
        <taxon>Viridiplantae</taxon>
        <taxon>Streptophyta</taxon>
        <taxon>Embryophyta</taxon>
        <taxon>Tracheophyta</taxon>
        <taxon>Spermatophyta</taxon>
        <taxon>Magnoliopsida</taxon>
        <taxon>eudicotyledons</taxon>
        <taxon>Gunneridae</taxon>
        <taxon>Pentapetalae</taxon>
        <taxon>rosids</taxon>
        <taxon>malvids</taxon>
        <taxon>Malvales</taxon>
        <taxon>Malvaceae</taxon>
        <taxon>Malvoideae</taxon>
        <taxon>Gossypium</taxon>
    </lineage>
</organism>
<dbReference type="RefSeq" id="XP_016755341.1">
    <property type="nucleotide sequence ID" value="XM_016899852.1"/>
</dbReference>
<evidence type="ECO:0000313" key="2">
    <source>
        <dbReference type="RefSeq" id="XP_016755341.1"/>
    </source>
</evidence>
<reference evidence="2" key="2">
    <citation type="submission" date="2025-08" db="UniProtKB">
        <authorList>
            <consortium name="RefSeq"/>
        </authorList>
    </citation>
    <scope>IDENTIFICATION</scope>
</reference>
<dbReference type="PANTHER" id="PTHR48475:SF1">
    <property type="entry name" value="RNASE H TYPE-1 DOMAIN-CONTAINING PROTEIN"/>
    <property type="match status" value="1"/>
</dbReference>
<keyword evidence="1" id="KW-1185">Reference proteome</keyword>
<proteinExistence type="predicted"/>
<gene>
    <name evidence="2" type="primary">LOC107963294</name>
</gene>
<accession>A0A1U8PW38</accession>
<dbReference type="Proteomes" id="UP000818029">
    <property type="component" value="Chromosome A06"/>
</dbReference>
<sequence>MADTLAILASMIKVNKQEDVKPIQMSIYEALTYCYNLEKEEENDDHPWYHDILRYVKNCEYPDQTTENDKRTLRRLASDYVLDGEILYKRRKDQQCLLTVINLFPSNLVSDKFQFVIVIIFRKHFALK</sequence>
<dbReference type="GeneID" id="107963294"/>
<dbReference type="PaxDb" id="3635-A0A1U8PW38"/>
<dbReference type="AlphaFoldDB" id="A0A1U8PW38"/>
<evidence type="ECO:0000313" key="1">
    <source>
        <dbReference type="Proteomes" id="UP000818029"/>
    </source>
</evidence>
<protein>
    <submittedName>
        <fullName evidence="2">Uncharacterized protein</fullName>
    </submittedName>
</protein>
<reference evidence="1" key="1">
    <citation type="journal article" date="2020" name="Nat. Genet.">
        <title>Genomic diversifications of five Gossypium allopolyploid species and their impact on cotton improvement.</title>
        <authorList>
            <person name="Chen Z.J."/>
            <person name="Sreedasyam A."/>
            <person name="Ando A."/>
            <person name="Song Q."/>
            <person name="De Santiago L.M."/>
            <person name="Hulse-Kemp A.M."/>
            <person name="Ding M."/>
            <person name="Ye W."/>
            <person name="Kirkbride R.C."/>
            <person name="Jenkins J."/>
            <person name="Plott C."/>
            <person name="Lovell J."/>
            <person name="Lin Y.M."/>
            <person name="Vaughn R."/>
            <person name="Liu B."/>
            <person name="Simpson S."/>
            <person name="Scheffler B.E."/>
            <person name="Wen L."/>
            <person name="Saski C.A."/>
            <person name="Grover C.E."/>
            <person name="Hu G."/>
            <person name="Conover J.L."/>
            <person name="Carlson J.W."/>
            <person name="Shu S."/>
            <person name="Boston L.B."/>
            <person name="Williams M."/>
            <person name="Peterson D.G."/>
            <person name="McGee K."/>
            <person name="Jones D.C."/>
            <person name="Wendel J.F."/>
            <person name="Stelly D.M."/>
            <person name="Grimwood J."/>
            <person name="Schmutz J."/>
        </authorList>
    </citation>
    <scope>NUCLEOTIDE SEQUENCE [LARGE SCALE GENOMIC DNA]</scope>
    <source>
        <strain evidence="1">cv. TM-1</strain>
    </source>
</reference>